<evidence type="ECO:0000256" key="4">
    <source>
        <dbReference type="ARBA" id="ARBA00022824"/>
    </source>
</evidence>
<dbReference type="AlphaFoldDB" id="A0A448YHL7"/>
<dbReference type="GO" id="GO:0141040">
    <property type="term" value="F:very-long-chain 3-oxoacyl-CoA reductase activity"/>
    <property type="evidence" value="ECO:0007669"/>
    <property type="project" value="UniProtKB-EC"/>
</dbReference>
<dbReference type="PANTHER" id="PTHR43086:SF2">
    <property type="entry name" value="HYDROXYSTEROID DEHYDROGENASE-LIKE PROTEIN 1"/>
    <property type="match status" value="1"/>
</dbReference>
<keyword evidence="6 12" id="KW-0521">NADP</keyword>
<dbReference type="Proteomes" id="UP000290900">
    <property type="component" value="Unassembled WGS sequence"/>
</dbReference>
<dbReference type="OrthoDB" id="5545019at2759"/>
<comment type="pathway">
    <text evidence="1">Lipid metabolism; fatty acid biosynthesis.</text>
</comment>
<sequence length="353" mass="38691">MVCPFSDFTGTESKVVTGLAFVALTVGLFKLTTATLSFLSMIFDLYILPPVNFSQYGAKKGNWALVTGASDGIGKEYARQIAKKGFNVVLVSRTKAKLEAVAKEIEGEFDVKTIIVAFDASKDVPESYEALKEAIKGLPITILINNVGKSHSMPVSFLDTDEKEMNDIITINDFTTLRVTRVVSPLILSTIQKQNGVRGLIVNMSSFAGLFPTPMLATYTGSKFFLQGWSAALAGELKPQNIDVECVLSYLVTSAMSKVRRTSFTVPNPKQFVASTLKNIGRRGGAQERYATITPYPSHALMHWAVANTVGVFSKAANHLNYQMHKSIRIRALRKAKRIAEANAKDSDFQKTE</sequence>
<dbReference type="GO" id="GO:0005789">
    <property type="term" value="C:endoplasmic reticulum membrane"/>
    <property type="evidence" value="ECO:0007669"/>
    <property type="project" value="UniProtKB-SubCell"/>
</dbReference>
<keyword evidence="10 12" id="KW-0472">Membrane</keyword>
<evidence type="ECO:0000256" key="8">
    <source>
        <dbReference type="ARBA" id="ARBA00023002"/>
    </source>
</evidence>
<keyword evidence="8 12" id="KW-0560">Oxidoreductase</keyword>
<evidence type="ECO:0000256" key="9">
    <source>
        <dbReference type="ARBA" id="ARBA00023098"/>
    </source>
</evidence>
<comment type="subcellular location">
    <subcellularLocation>
        <location evidence="12">Endoplasmic reticulum membrane</location>
        <topology evidence="12">Single-pass membrane protein</topology>
    </subcellularLocation>
</comment>
<dbReference type="STRING" id="13370.A0A448YHL7"/>
<evidence type="ECO:0000256" key="1">
    <source>
        <dbReference type="ARBA" id="ARBA00005194"/>
    </source>
</evidence>
<accession>A0A448YHL7</accession>
<dbReference type="EC" id="1.1.1.330" evidence="12"/>
<comment type="catalytic activity">
    <reaction evidence="12">
        <text>a very-long-chain (3R)-3-hydroxyacyl-CoA + NADP(+) = a very-long-chain 3-oxoacyl-CoA + NADPH + H(+)</text>
        <dbReference type="Rhea" id="RHEA:48680"/>
        <dbReference type="ChEBI" id="CHEBI:15378"/>
        <dbReference type="ChEBI" id="CHEBI:57783"/>
        <dbReference type="ChEBI" id="CHEBI:58349"/>
        <dbReference type="ChEBI" id="CHEBI:85440"/>
        <dbReference type="ChEBI" id="CHEBI:90725"/>
        <dbReference type="EC" id="1.1.1.330"/>
    </reaction>
</comment>
<evidence type="ECO:0000256" key="6">
    <source>
        <dbReference type="ARBA" id="ARBA00022857"/>
    </source>
</evidence>
<reference evidence="14 15" key="1">
    <citation type="submission" date="2018-12" db="EMBL/GenBank/DDBJ databases">
        <authorList>
            <person name="Tiukova I."/>
            <person name="Dainat J."/>
        </authorList>
    </citation>
    <scope>NUCLEOTIDE SEQUENCE [LARGE SCALE GENOMIC DNA]</scope>
</reference>
<dbReference type="FunCoup" id="A0A448YHL7">
    <property type="interactions" value="733"/>
</dbReference>
<keyword evidence="7 12" id="KW-1133">Transmembrane helix</keyword>
<name>A0A448YHL7_BRENA</name>
<dbReference type="GO" id="GO:0030148">
    <property type="term" value="P:sphingolipid biosynthetic process"/>
    <property type="evidence" value="ECO:0007669"/>
    <property type="project" value="UniProtKB-ARBA"/>
</dbReference>
<keyword evidence="11 12" id="KW-0275">Fatty acid biosynthesis</keyword>
<dbReference type="HAMAP" id="MF_03107">
    <property type="entry name" value="3_ketoreductase"/>
    <property type="match status" value="1"/>
</dbReference>
<evidence type="ECO:0000313" key="15">
    <source>
        <dbReference type="Proteomes" id="UP000290900"/>
    </source>
</evidence>
<evidence type="ECO:0000256" key="7">
    <source>
        <dbReference type="ARBA" id="ARBA00022989"/>
    </source>
</evidence>
<feature type="binding site" evidence="12">
    <location>
        <position position="206"/>
    </location>
    <ligand>
        <name>substrate</name>
    </ligand>
</feature>
<comment type="similarity">
    <text evidence="12">Belongs to the short-chain dehydrogenases/reductases (SDR) family.</text>
</comment>
<evidence type="ECO:0000313" key="14">
    <source>
        <dbReference type="EMBL" id="VEU20410.1"/>
    </source>
</evidence>
<dbReference type="InterPro" id="IPR027533">
    <property type="entry name" value="3_ketoreductase_fungal"/>
</dbReference>
<evidence type="ECO:0000256" key="12">
    <source>
        <dbReference type="HAMAP-Rule" id="MF_03107"/>
    </source>
</evidence>
<feature type="transmembrane region" description="Helical" evidence="13">
    <location>
        <begin position="20"/>
        <end position="47"/>
    </location>
</feature>
<dbReference type="FunFam" id="3.40.50.720:FF:000317">
    <property type="entry name" value="Very-long-chain 3-oxoacyl-CoA reductase"/>
    <property type="match status" value="1"/>
</dbReference>
<keyword evidence="4 12" id="KW-0256">Endoplasmic reticulum</keyword>
<dbReference type="PRINTS" id="PR00081">
    <property type="entry name" value="GDHRDH"/>
</dbReference>
<dbReference type="InterPro" id="IPR020904">
    <property type="entry name" value="Sc_DH/Rdtase_CS"/>
</dbReference>
<keyword evidence="3 12" id="KW-0812">Transmembrane</keyword>
<dbReference type="EMBL" id="CAACVR010000004">
    <property type="protein sequence ID" value="VEU20410.1"/>
    <property type="molecule type" value="Genomic_DNA"/>
</dbReference>
<evidence type="ECO:0000256" key="2">
    <source>
        <dbReference type="ARBA" id="ARBA00022516"/>
    </source>
</evidence>
<evidence type="ECO:0000256" key="11">
    <source>
        <dbReference type="ARBA" id="ARBA00023160"/>
    </source>
</evidence>
<proteinExistence type="inferred from homology"/>
<feature type="active site" description="Proton acceptor" evidence="12">
    <location>
        <position position="219"/>
    </location>
</feature>
<dbReference type="CDD" id="cd05356">
    <property type="entry name" value="17beta-HSD1_like_SDR_c"/>
    <property type="match status" value="1"/>
</dbReference>
<dbReference type="PIRSF" id="PIRSF000126">
    <property type="entry name" value="11-beta-HSD1"/>
    <property type="match status" value="1"/>
</dbReference>
<protein>
    <recommendedName>
        <fullName evidence="12">Very-long-chain 3-oxoacyl-CoA reductase</fullName>
        <ecNumber evidence="12">1.1.1.330</ecNumber>
    </recommendedName>
    <alternativeName>
        <fullName evidence="12">3-ketoacyl-CoA reductase</fullName>
        <shortName evidence="12">3-ketoreductase</shortName>
        <shortName evidence="12">KAR</shortName>
    </alternativeName>
    <alternativeName>
        <fullName evidence="12">Microsomal beta-keto-reductase</fullName>
    </alternativeName>
</protein>
<gene>
    <name evidence="14" type="ORF">BRENAR_LOCUS1145</name>
</gene>
<keyword evidence="2 12" id="KW-0444">Lipid biosynthesis</keyword>
<dbReference type="InParanoid" id="A0A448YHL7"/>
<keyword evidence="9 12" id="KW-0443">Lipid metabolism</keyword>
<dbReference type="Pfam" id="PF00106">
    <property type="entry name" value="adh_short"/>
    <property type="match status" value="1"/>
</dbReference>
<evidence type="ECO:0000256" key="13">
    <source>
        <dbReference type="SAM" id="Phobius"/>
    </source>
</evidence>
<comment type="function">
    <text evidence="12">Component of the microsomal membrane bound fatty acid elongation system, which produces the 26-carbon very long-chain fatty acids (VLCFA) from palmitate. Catalyzes the reduction of the 3-ketoacyl-CoA intermediate that is formed in each cycle of fatty acid elongation. VLCFAs serve as precursors for ceramide and sphingolipids.</text>
</comment>
<dbReference type="UniPathway" id="UPA00094"/>
<dbReference type="SUPFAM" id="SSF51735">
    <property type="entry name" value="NAD(P)-binding Rossmann-fold domains"/>
    <property type="match status" value="1"/>
</dbReference>
<dbReference type="PROSITE" id="PS00061">
    <property type="entry name" value="ADH_SHORT"/>
    <property type="match status" value="1"/>
</dbReference>
<organism evidence="14 15">
    <name type="scientific">Brettanomyces naardenensis</name>
    <name type="common">Yeast</name>
    <dbReference type="NCBI Taxonomy" id="13370"/>
    <lineage>
        <taxon>Eukaryota</taxon>
        <taxon>Fungi</taxon>
        <taxon>Dikarya</taxon>
        <taxon>Ascomycota</taxon>
        <taxon>Saccharomycotina</taxon>
        <taxon>Pichiomycetes</taxon>
        <taxon>Pichiales</taxon>
        <taxon>Pichiaceae</taxon>
        <taxon>Brettanomyces</taxon>
    </lineage>
</organism>
<keyword evidence="15" id="KW-1185">Reference proteome</keyword>
<dbReference type="InterPro" id="IPR036291">
    <property type="entry name" value="NAD(P)-bd_dom_sf"/>
</dbReference>
<dbReference type="InterPro" id="IPR002347">
    <property type="entry name" value="SDR_fam"/>
</dbReference>
<evidence type="ECO:0000256" key="3">
    <source>
        <dbReference type="ARBA" id="ARBA00022692"/>
    </source>
</evidence>
<evidence type="ECO:0000256" key="5">
    <source>
        <dbReference type="ARBA" id="ARBA00022832"/>
    </source>
</evidence>
<keyword evidence="5 12" id="KW-0276">Fatty acid metabolism</keyword>
<dbReference type="GO" id="GO:0045703">
    <property type="term" value="F:ketoreductase activity"/>
    <property type="evidence" value="ECO:0007669"/>
    <property type="project" value="UniProtKB-UniRule"/>
</dbReference>
<dbReference type="PANTHER" id="PTHR43086">
    <property type="entry name" value="VERY-LONG-CHAIN 3-OXOOACYL-COA REDUCTASE"/>
    <property type="match status" value="1"/>
</dbReference>
<dbReference type="GO" id="GO:0030497">
    <property type="term" value="P:fatty acid elongation"/>
    <property type="evidence" value="ECO:0007669"/>
    <property type="project" value="UniProtKB-UniRule"/>
</dbReference>
<evidence type="ECO:0000256" key="10">
    <source>
        <dbReference type="ARBA" id="ARBA00023136"/>
    </source>
</evidence>
<dbReference type="Gene3D" id="3.40.50.720">
    <property type="entry name" value="NAD(P)-binding Rossmann-like Domain"/>
    <property type="match status" value="1"/>
</dbReference>